<evidence type="ECO:0000313" key="1">
    <source>
        <dbReference type="EMBL" id="KAF4969900.1"/>
    </source>
</evidence>
<proteinExistence type="predicted"/>
<name>A0A8H4U4S7_9HYPO</name>
<dbReference type="Gene3D" id="3.40.50.1580">
    <property type="entry name" value="Nucleoside phosphorylase domain"/>
    <property type="match status" value="1"/>
</dbReference>
<dbReference type="EMBL" id="JABEXW010000145">
    <property type="protein sequence ID" value="KAF4969900.1"/>
    <property type="molecule type" value="Genomic_DNA"/>
</dbReference>
<keyword evidence="2" id="KW-1185">Reference proteome</keyword>
<organism evidence="1 2">
    <name type="scientific">Fusarium sarcochroum</name>
    <dbReference type="NCBI Taxonomy" id="1208366"/>
    <lineage>
        <taxon>Eukaryota</taxon>
        <taxon>Fungi</taxon>
        <taxon>Dikarya</taxon>
        <taxon>Ascomycota</taxon>
        <taxon>Pezizomycotina</taxon>
        <taxon>Sordariomycetes</taxon>
        <taxon>Hypocreomycetidae</taxon>
        <taxon>Hypocreales</taxon>
        <taxon>Nectriaceae</taxon>
        <taxon>Fusarium</taxon>
        <taxon>Fusarium lateritium species complex</taxon>
    </lineage>
</organism>
<protein>
    <submittedName>
        <fullName evidence="1">Uncharacterized protein</fullName>
    </submittedName>
</protein>
<accession>A0A8H4U4S7</accession>
<dbReference type="GO" id="GO:0009116">
    <property type="term" value="P:nucleoside metabolic process"/>
    <property type="evidence" value="ECO:0007669"/>
    <property type="project" value="InterPro"/>
</dbReference>
<dbReference type="AlphaFoldDB" id="A0A8H4U4S7"/>
<dbReference type="Proteomes" id="UP000622797">
    <property type="component" value="Unassembled WGS sequence"/>
</dbReference>
<gene>
    <name evidence="1" type="ORF">FSARC_2957</name>
</gene>
<dbReference type="InterPro" id="IPR035994">
    <property type="entry name" value="Nucleoside_phosphorylase_sf"/>
</dbReference>
<comment type="caution">
    <text evidence="1">The sequence shown here is derived from an EMBL/GenBank/DDBJ whole genome shotgun (WGS) entry which is preliminary data.</text>
</comment>
<reference evidence="1" key="2">
    <citation type="submission" date="2020-05" db="EMBL/GenBank/DDBJ databases">
        <authorList>
            <person name="Kim H.-S."/>
            <person name="Proctor R.H."/>
            <person name="Brown D.W."/>
        </authorList>
    </citation>
    <scope>NUCLEOTIDE SEQUENCE</scope>
    <source>
        <strain evidence="1">NRRL 20472</strain>
    </source>
</reference>
<evidence type="ECO:0000313" key="2">
    <source>
        <dbReference type="Proteomes" id="UP000622797"/>
    </source>
</evidence>
<reference evidence="1" key="1">
    <citation type="journal article" date="2020" name="BMC Genomics">
        <title>Correction to: Identification and distribution of gene clusters required for synthesis of sphingolipid metabolism inhibitors in diverse species of the filamentous fungus Fusarium.</title>
        <authorList>
            <person name="Kim H.S."/>
            <person name="Lohmar J.M."/>
            <person name="Busman M."/>
            <person name="Brown D.W."/>
            <person name="Naumann T.A."/>
            <person name="Divon H.H."/>
            <person name="Lysoe E."/>
            <person name="Uhlig S."/>
            <person name="Proctor R.H."/>
        </authorList>
    </citation>
    <scope>NUCLEOTIDE SEQUENCE</scope>
    <source>
        <strain evidence="1">NRRL 20472</strain>
    </source>
</reference>
<sequence length="340" mass="37003">MTICQRRFSQEPDIALVCDSQLEFDAVYQVMHELWDAKDNACERAPRYCNSCLTGRIGDCNIVVASIESTTNSATVAENLRSSYPGIQWAILVRTCDKGSLTHREQVRPDDLIISYRSDYYGFLSKIALEHSAGSAPLVVRLLASLDTDAKTRELNDIKKAPTKQSTCPRTATPEQENDDISASELPAIAIHFGGVHIHKQRVQISRGDDLVGAGLEGLEPWLRFPCVIVSGVLSDTKSEEAGAWRDSPAAKAAATSKAILKLFIHAKQPAKHSVSTLPTAHEEDCEHPQYTDSSDTITQGSRMDIISSQSGSSHIQSGSTFSGNVRAKSVSQGNVMVIS</sequence>
<dbReference type="GO" id="GO:0003824">
    <property type="term" value="F:catalytic activity"/>
    <property type="evidence" value="ECO:0007669"/>
    <property type="project" value="InterPro"/>
</dbReference>